<sequence>MVERAKPVLCILGPTASGKTALSIDLAERLQNVEIVSADSLAVYKYLDIGTAKPPLEVRQRIPHHLVDFLDPRERWSAYEFRREALRLFREISLRGRLPVVVGGTAFYLSTLFYGIPGWGAPQDRNLRWILERMSTEKLYALLVSVDPHRARKIGKRDRKRLIRALEIFLLTLRMPSEKRTPCQKSWTFRYLLVGISWSKEKLRERIKERVEEMFRQGIVEEVQRLFERGYHLPIPALENFTYRPVVDFLKGRCSLAAAKEEIVRGTLTFVKRQMNWFRKMPITWFSPEDGDFLKLAEEVYHFVRTHLEEG</sequence>
<feature type="binding site" evidence="10">
    <location>
        <begin position="15"/>
        <end position="20"/>
    </location>
    <ligand>
        <name>substrate</name>
    </ligand>
</feature>
<evidence type="ECO:0000256" key="2">
    <source>
        <dbReference type="ARBA" id="ARBA00003213"/>
    </source>
</evidence>
<dbReference type="InterPro" id="IPR039657">
    <property type="entry name" value="Dimethylallyltransferase"/>
</dbReference>
<comment type="caution">
    <text evidence="10">Lacks conserved residue(s) required for the propagation of feature annotation.</text>
</comment>
<keyword evidence="4 10" id="KW-0808">Transferase</keyword>
<protein>
    <recommendedName>
        <fullName evidence="10">tRNA dimethylallyltransferase</fullName>
        <ecNumber evidence="10">2.5.1.75</ecNumber>
    </recommendedName>
    <alternativeName>
        <fullName evidence="10">Dimethylallyl diphosphate:tRNA dimethylallyltransferase</fullName>
        <shortName evidence="10">DMAPP:tRNA dimethylallyltransferase</shortName>
        <shortName evidence="10">DMATase</shortName>
    </alternativeName>
    <alternativeName>
        <fullName evidence="10">Isopentenyl-diphosphate:tRNA isopentenyltransferase</fullName>
        <shortName evidence="10">IPP transferase</shortName>
        <shortName evidence="10">IPPT</shortName>
        <shortName evidence="10">IPTase</shortName>
    </alternativeName>
</protein>
<dbReference type="PANTHER" id="PTHR11088:SF60">
    <property type="entry name" value="TRNA DIMETHYLALLYLTRANSFERASE"/>
    <property type="match status" value="1"/>
</dbReference>
<dbReference type="EMBL" id="DTFV01000115">
    <property type="protein sequence ID" value="HGI31210.1"/>
    <property type="molecule type" value="Genomic_DNA"/>
</dbReference>
<dbReference type="GO" id="GO:0005524">
    <property type="term" value="F:ATP binding"/>
    <property type="evidence" value="ECO:0007669"/>
    <property type="project" value="UniProtKB-UniRule"/>
</dbReference>
<evidence type="ECO:0000256" key="13">
    <source>
        <dbReference type="RuleBase" id="RU003785"/>
    </source>
</evidence>
<feature type="site" description="Interaction with substrate tRNA" evidence="10">
    <location>
        <position position="128"/>
    </location>
</feature>
<evidence type="ECO:0000256" key="1">
    <source>
        <dbReference type="ARBA" id="ARBA00001946"/>
    </source>
</evidence>
<gene>
    <name evidence="10 14" type="primary">miaA</name>
    <name evidence="14" type="ORF">ENV30_07910</name>
</gene>
<evidence type="ECO:0000256" key="5">
    <source>
        <dbReference type="ARBA" id="ARBA00022694"/>
    </source>
</evidence>
<comment type="subunit">
    <text evidence="10">Monomer.</text>
</comment>
<dbReference type="InterPro" id="IPR027417">
    <property type="entry name" value="P-loop_NTPase"/>
</dbReference>
<dbReference type="GO" id="GO:0006400">
    <property type="term" value="P:tRNA modification"/>
    <property type="evidence" value="ECO:0007669"/>
    <property type="project" value="TreeGrafter"/>
</dbReference>
<comment type="caution">
    <text evidence="14">The sequence shown here is derived from an EMBL/GenBank/DDBJ whole genome shotgun (WGS) entry which is preliminary data.</text>
</comment>
<dbReference type="GO" id="GO:0052381">
    <property type="term" value="F:tRNA dimethylallyltransferase activity"/>
    <property type="evidence" value="ECO:0007669"/>
    <property type="project" value="UniProtKB-UniRule"/>
</dbReference>
<dbReference type="Gene3D" id="1.10.20.140">
    <property type="match status" value="1"/>
</dbReference>
<dbReference type="HAMAP" id="MF_00185">
    <property type="entry name" value="IPP_trans"/>
    <property type="match status" value="1"/>
</dbReference>
<evidence type="ECO:0000256" key="12">
    <source>
        <dbReference type="RuleBase" id="RU003784"/>
    </source>
</evidence>
<comment type="function">
    <text evidence="2 10 12">Catalyzes the transfer of a dimethylallyl group onto the adenine at position 37 in tRNAs that read codons beginning with uridine, leading to the formation of N6-(dimethylallyl)adenosine (i(6)A).</text>
</comment>
<feature type="binding site" evidence="10">
    <location>
        <begin position="13"/>
        <end position="20"/>
    </location>
    <ligand>
        <name>ATP</name>
        <dbReference type="ChEBI" id="CHEBI:30616"/>
    </ligand>
</feature>
<dbReference type="AlphaFoldDB" id="A0A7V3YHJ6"/>
<dbReference type="InterPro" id="IPR018022">
    <property type="entry name" value="IPT"/>
</dbReference>
<comment type="catalytic activity">
    <reaction evidence="9 10 11">
        <text>adenosine(37) in tRNA + dimethylallyl diphosphate = N(6)-dimethylallyladenosine(37) in tRNA + diphosphate</text>
        <dbReference type="Rhea" id="RHEA:26482"/>
        <dbReference type="Rhea" id="RHEA-COMP:10162"/>
        <dbReference type="Rhea" id="RHEA-COMP:10375"/>
        <dbReference type="ChEBI" id="CHEBI:33019"/>
        <dbReference type="ChEBI" id="CHEBI:57623"/>
        <dbReference type="ChEBI" id="CHEBI:74411"/>
        <dbReference type="ChEBI" id="CHEBI:74415"/>
        <dbReference type="EC" id="2.5.1.75"/>
    </reaction>
</comment>
<comment type="similarity">
    <text evidence="3 10 13">Belongs to the IPP transferase family.</text>
</comment>
<evidence type="ECO:0000256" key="10">
    <source>
        <dbReference type="HAMAP-Rule" id="MF_00185"/>
    </source>
</evidence>
<evidence type="ECO:0000313" key="14">
    <source>
        <dbReference type="EMBL" id="HGI31210.1"/>
    </source>
</evidence>
<dbReference type="PANTHER" id="PTHR11088">
    <property type="entry name" value="TRNA DIMETHYLALLYLTRANSFERASE"/>
    <property type="match status" value="1"/>
</dbReference>
<evidence type="ECO:0000256" key="4">
    <source>
        <dbReference type="ARBA" id="ARBA00022679"/>
    </source>
</evidence>
<dbReference type="EC" id="2.5.1.75" evidence="10"/>
<accession>A0A7V3YHJ6</accession>
<evidence type="ECO:0000256" key="8">
    <source>
        <dbReference type="ARBA" id="ARBA00022842"/>
    </source>
</evidence>
<evidence type="ECO:0000256" key="7">
    <source>
        <dbReference type="ARBA" id="ARBA00022840"/>
    </source>
</evidence>
<dbReference type="SUPFAM" id="SSF52540">
    <property type="entry name" value="P-loop containing nucleoside triphosphate hydrolases"/>
    <property type="match status" value="2"/>
</dbReference>
<keyword evidence="7 10" id="KW-0067">ATP-binding</keyword>
<feature type="region of interest" description="Interaction with substrate tRNA" evidence="10">
    <location>
        <begin position="39"/>
        <end position="42"/>
    </location>
</feature>
<keyword evidence="6 10" id="KW-0547">Nucleotide-binding</keyword>
<keyword evidence="5 10" id="KW-0819">tRNA processing</keyword>
<organism evidence="14">
    <name type="scientific">Candidatus Caldatribacterium californiense</name>
    <dbReference type="NCBI Taxonomy" id="1454726"/>
    <lineage>
        <taxon>Bacteria</taxon>
        <taxon>Pseudomonadati</taxon>
        <taxon>Atribacterota</taxon>
        <taxon>Atribacteria</taxon>
        <taxon>Atribacterales</taxon>
        <taxon>Candidatus Caldatribacteriaceae</taxon>
        <taxon>Candidatus Caldatribacterium</taxon>
    </lineage>
</organism>
<evidence type="ECO:0000256" key="3">
    <source>
        <dbReference type="ARBA" id="ARBA00005842"/>
    </source>
</evidence>
<comment type="cofactor">
    <cofactor evidence="1 10">
        <name>Mg(2+)</name>
        <dbReference type="ChEBI" id="CHEBI:18420"/>
    </cofactor>
</comment>
<dbReference type="Gene3D" id="3.40.50.300">
    <property type="entry name" value="P-loop containing nucleotide triphosphate hydrolases"/>
    <property type="match status" value="1"/>
</dbReference>
<evidence type="ECO:0000256" key="9">
    <source>
        <dbReference type="ARBA" id="ARBA00049563"/>
    </source>
</evidence>
<feature type="site" description="Interaction with substrate tRNA" evidence="10">
    <location>
        <position position="105"/>
    </location>
</feature>
<evidence type="ECO:0000256" key="11">
    <source>
        <dbReference type="RuleBase" id="RU003783"/>
    </source>
</evidence>
<name>A0A7V3YHJ6_9BACT</name>
<proteinExistence type="inferred from homology"/>
<keyword evidence="8 10" id="KW-0460">Magnesium</keyword>
<evidence type="ECO:0000256" key="6">
    <source>
        <dbReference type="ARBA" id="ARBA00022741"/>
    </source>
</evidence>
<dbReference type="NCBIfam" id="TIGR00174">
    <property type="entry name" value="miaA"/>
    <property type="match status" value="1"/>
</dbReference>
<dbReference type="Pfam" id="PF01715">
    <property type="entry name" value="IPPT"/>
    <property type="match status" value="1"/>
</dbReference>
<reference evidence="14" key="1">
    <citation type="journal article" date="2020" name="mSystems">
        <title>Genome- and Community-Level Interaction Insights into Carbon Utilization and Element Cycling Functions of Hydrothermarchaeota in Hydrothermal Sediment.</title>
        <authorList>
            <person name="Zhou Z."/>
            <person name="Liu Y."/>
            <person name="Xu W."/>
            <person name="Pan J."/>
            <person name="Luo Z.H."/>
            <person name="Li M."/>
        </authorList>
    </citation>
    <scope>NUCLEOTIDE SEQUENCE [LARGE SCALE GENOMIC DNA]</scope>
    <source>
        <strain evidence="14">SpSt-747</strain>
    </source>
</reference>